<evidence type="ECO:0000256" key="2">
    <source>
        <dbReference type="ARBA" id="ARBA00006577"/>
    </source>
</evidence>
<dbReference type="Proteomes" id="UP000388235">
    <property type="component" value="Chromosome"/>
</dbReference>
<accession>A0A5Q2QEV3</accession>
<evidence type="ECO:0000256" key="1">
    <source>
        <dbReference type="ARBA" id="ARBA00000971"/>
    </source>
</evidence>
<dbReference type="EMBL" id="CP045871">
    <property type="protein sequence ID" value="QGG80901.1"/>
    <property type="molecule type" value="Genomic_DNA"/>
</dbReference>
<dbReference type="EC" id="5.2.1.8" evidence="6"/>
<comment type="similarity">
    <text evidence="2 6">Belongs to the FKBP-type PPIase family.</text>
</comment>
<evidence type="ECO:0000256" key="6">
    <source>
        <dbReference type="RuleBase" id="RU003915"/>
    </source>
</evidence>
<dbReference type="Gene3D" id="3.10.50.40">
    <property type="match status" value="1"/>
</dbReference>
<keyword evidence="9" id="KW-1185">Reference proteome</keyword>
<comment type="catalytic activity">
    <reaction evidence="1 5 6">
        <text>[protein]-peptidylproline (omega=180) = [protein]-peptidylproline (omega=0)</text>
        <dbReference type="Rhea" id="RHEA:16237"/>
        <dbReference type="Rhea" id="RHEA-COMP:10747"/>
        <dbReference type="Rhea" id="RHEA-COMP:10748"/>
        <dbReference type="ChEBI" id="CHEBI:83833"/>
        <dbReference type="ChEBI" id="CHEBI:83834"/>
        <dbReference type="EC" id="5.2.1.8"/>
    </reaction>
</comment>
<protein>
    <recommendedName>
        <fullName evidence="6">Peptidyl-prolyl cis-trans isomerase</fullName>
        <ecNumber evidence="6">5.2.1.8</ecNumber>
    </recommendedName>
</protein>
<dbReference type="PROSITE" id="PS50059">
    <property type="entry name" value="FKBP_PPIASE"/>
    <property type="match status" value="1"/>
</dbReference>
<dbReference type="InterPro" id="IPR046357">
    <property type="entry name" value="PPIase_dom_sf"/>
</dbReference>
<reference evidence="8 9" key="1">
    <citation type="submission" date="2019-11" db="EMBL/GenBank/DDBJ databases">
        <authorList>
            <person name="Khan S.A."/>
            <person name="Jeon C.O."/>
            <person name="Chun B.H."/>
        </authorList>
    </citation>
    <scope>NUCLEOTIDE SEQUENCE [LARGE SCALE GENOMIC DNA]</scope>
    <source>
        <strain evidence="8 9">IMCC 1097</strain>
    </source>
</reference>
<name>A0A5Q2QEV3_9GAMM</name>
<dbReference type="Pfam" id="PF00254">
    <property type="entry name" value="FKBP_C"/>
    <property type="match status" value="1"/>
</dbReference>
<dbReference type="KEGG" id="llp:GH975_10115"/>
<dbReference type="SUPFAM" id="SSF54534">
    <property type="entry name" value="FKBP-like"/>
    <property type="match status" value="1"/>
</dbReference>
<keyword evidence="3 5" id="KW-0697">Rotamase</keyword>
<dbReference type="OrthoDB" id="9808891at2"/>
<feature type="domain" description="PPIase FKBP-type" evidence="7">
    <location>
        <begin position="9"/>
        <end position="99"/>
    </location>
</feature>
<keyword evidence="4 5" id="KW-0413">Isomerase</keyword>
<dbReference type="InterPro" id="IPR001179">
    <property type="entry name" value="PPIase_FKBP_dom"/>
</dbReference>
<organism evidence="8 9">
    <name type="scientific">Litorivicinus lipolyticus</name>
    <dbReference type="NCBI Taxonomy" id="418701"/>
    <lineage>
        <taxon>Bacteria</taxon>
        <taxon>Pseudomonadati</taxon>
        <taxon>Pseudomonadota</taxon>
        <taxon>Gammaproteobacteria</taxon>
        <taxon>Oceanospirillales</taxon>
        <taxon>Litorivicinaceae</taxon>
        <taxon>Litorivicinus</taxon>
    </lineage>
</organism>
<proteinExistence type="inferred from homology"/>
<dbReference type="InterPro" id="IPR048261">
    <property type="entry name" value="SlpA/SlyD-like_ins_sf"/>
</dbReference>
<dbReference type="RefSeq" id="WP_153714404.1">
    <property type="nucleotide sequence ID" value="NZ_CP045871.1"/>
</dbReference>
<dbReference type="Gene3D" id="2.40.10.330">
    <property type="match status" value="1"/>
</dbReference>
<dbReference type="PANTHER" id="PTHR47861">
    <property type="entry name" value="FKBP-TYPE PEPTIDYL-PROLYL CIS-TRANS ISOMERASE SLYD"/>
    <property type="match status" value="1"/>
</dbReference>
<dbReference type="PANTHER" id="PTHR47861:SF4">
    <property type="entry name" value="FKBP-TYPE 16 KDA PEPTIDYL-PROLYL CIS-TRANS ISOMERASE"/>
    <property type="match status" value="1"/>
</dbReference>
<evidence type="ECO:0000313" key="9">
    <source>
        <dbReference type="Proteomes" id="UP000388235"/>
    </source>
</evidence>
<dbReference type="AlphaFoldDB" id="A0A5Q2QEV3"/>
<sequence>MSELTISADTQVTLHFAISLKGGHEVDSTFNKTPATFVVGDGNLLPGFEQALFGLKSGDEASLDIAPHQGFGQPNPDNVQRMSRATFDEDLSPGLMLSFADANGSELPGVVDRIDGDDVYVDFNHPLAGRDLVFKVAILAVNPAPNAVQ</sequence>
<evidence type="ECO:0000313" key="8">
    <source>
        <dbReference type="EMBL" id="QGG80901.1"/>
    </source>
</evidence>
<gene>
    <name evidence="8" type="ORF">GH975_10115</name>
</gene>
<dbReference type="GO" id="GO:0003755">
    <property type="term" value="F:peptidyl-prolyl cis-trans isomerase activity"/>
    <property type="evidence" value="ECO:0007669"/>
    <property type="project" value="UniProtKB-UniRule"/>
</dbReference>
<evidence type="ECO:0000256" key="4">
    <source>
        <dbReference type="ARBA" id="ARBA00023235"/>
    </source>
</evidence>
<evidence type="ECO:0000259" key="7">
    <source>
        <dbReference type="PROSITE" id="PS50059"/>
    </source>
</evidence>
<evidence type="ECO:0000256" key="5">
    <source>
        <dbReference type="PROSITE-ProRule" id="PRU00277"/>
    </source>
</evidence>
<evidence type="ECO:0000256" key="3">
    <source>
        <dbReference type="ARBA" id="ARBA00023110"/>
    </source>
</evidence>